<evidence type="ECO:0000313" key="4">
    <source>
        <dbReference type="EMBL" id="CRY68082.1"/>
    </source>
</evidence>
<dbReference type="PANTHER" id="PTHR35565">
    <property type="entry name" value="CYTOPLASMIC PROTEIN-RELATED"/>
    <property type="match status" value="1"/>
</dbReference>
<proteinExistence type="predicted"/>
<dbReference type="Pfam" id="PF05943">
    <property type="entry name" value="VipB"/>
    <property type="match status" value="1"/>
</dbReference>
<evidence type="ECO:0000259" key="1">
    <source>
        <dbReference type="Pfam" id="PF05943"/>
    </source>
</evidence>
<dbReference type="STRING" id="1288385.ERS137968_03180"/>
<keyword evidence="5" id="KW-1185">Reference proteome</keyword>
<feature type="domain" description="TssC1 N-terminal" evidence="1">
    <location>
        <begin position="11"/>
        <end position="78"/>
    </location>
</feature>
<evidence type="ECO:0000259" key="2">
    <source>
        <dbReference type="Pfam" id="PF18945"/>
    </source>
</evidence>
<dbReference type="InterPro" id="IPR044032">
    <property type="entry name" value="TssC1_C"/>
</dbReference>
<dbReference type="InterPro" id="IPR044031">
    <property type="entry name" value="TssC1_N"/>
</dbReference>
<dbReference type="InterPro" id="IPR010269">
    <property type="entry name" value="T6SS_TssC-like"/>
</dbReference>
<reference evidence="4 5" key="2">
    <citation type="submission" date="2015-03" db="EMBL/GenBank/DDBJ databases">
        <authorList>
            <consortium name="Pathogen Informatics"/>
            <person name="Murphy D."/>
        </authorList>
    </citation>
    <scope>NUCLEOTIDE SEQUENCE [LARGE SCALE GENOMIC DNA]</scope>
    <source>
        <strain evidence="4">Type strain: CIP110230</strain>
        <strain evidence="5">type strain: CIP110230</strain>
    </source>
</reference>
<dbReference type="Proteomes" id="UP000044625">
    <property type="component" value="Unassembled WGS sequence"/>
</dbReference>
<accession>A0A0T9PLW0</accession>
<sequence length="156" mass="17819">MFFTLIHAELISGHLPYGSDTNLPLHLYDLGTGNQVKIRSEVMIPETREFEFANLGFIPLSYYKNRDYSCFFSANSAQKPALYGTSDTTANSRINARLPYIFLLSRIAHYLELIQRENIGTTKDRRLLMCKAVKAVLRSWHRIITCTSQPITIPTS</sequence>
<dbReference type="PANTHER" id="PTHR35565:SF1">
    <property type="entry name" value="TYPE VI SECRETION SYSTEM CONTRACTILE SHEATH LARGE SUBUNIT"/>
    <property type="match status" value="1"/>
</dbReference>
<dbReference type="Proteomes" id="UP000045840">
    <property type="component" value="Unassembled WGS sequence"/>
</dbReference>
<feature type="domain" description="TssC1 C-terminal" evidence="2">
    <location>
        <begin position="88"/>
        <end position="127"/>
    </location>
</feature>
<dbReference type="EMBL" id="CQAZ01000015">
    <property type="protein sequence ID" value="CNH72189.1"/>
    <property type="molecule type" value="Genomic_DNA"/>
</dbReference>
<reference evidence="6" key="3">
    <citation type="submission" date="2015-03" db="EMBL/GenBank/DDBJ databases">
        <authorList>
            <consortium name="Pathogen Informatics"/>
        </authorList>
    </citation>
    <scope>NUCLEOTIDE SEQUENCE [LARGE SCALE GENOMIC DNA]</scope>
    <source>
        <strain evidence="6">A125KOH2</strain>
    </source>
</reference>
<dbReference type="Pfam" id="PF18945">
    <property type="entry name" value="VipB_2"/>
    <property type="match status" value="1"/>
</dbReference>
<protein>
    <submittedName>
        <fullName evidence="3">EvpB family type VI secretion protein</fullName>
    </submittedName>
</protein>
<reference evidence="3" key="1">
    <citation type="submission" date="2015-03" db="EMBL/GenBank/DDBJ databases">
        <authorList>
            <person name="Murphy D."/>
        </authorList>
    </citation>
    <scope>NUCLEOTIDE SEQUENCE [LARGE SCALE GENOMIC DNA]</scope>
    <source>
        <strain evidence="3">A125KOH2</strain>
    </source>
</reference>
<evidence type="ECO:0000313" key="3">
    <source>
        <dbReference type="EMBL" id="CNH72189.1"/>
    </source>
</evidence>
<evidence type="ECO:0000313" key="5">
    <source>
        <dbReference type="Proteomes" id="UP000044625"/>
    </source>
</evidence>
<dbReference type="EMBL" id="CWJL01000017">
    <property type="protein sequence ID" value="CRY68082.1"/>
    <property type="molecule type" value="Genomic_DNA"/>
</dbReference>
<dbReference type="AlphaFoldDB" id="A0A0T9PLW0"/>
<name>A0A0T9PLW0_9GAMM</name>
<organism evidence="3 6">
    <name type="scientific">Yersinia pekkanenii</name>
    <dbReference type="NCBI Taxonomy" id="1288385"/>
    <lineage>
        <taxon>Bacteria</taxon>
        <taxon>Pseudomonadati</taxon>
        <taxon>Pseudomonadota</taxon>
        <taxon>Gammaproteobacteria</taxon>
        <taxon>Enterobacterales</taxon>
        <taxon>Yersiniaceae</taxon>
        <taxon>Yersinia</taxon>
    </lineage>
</organism>
<evidence type="ECO:0000313" key="6">
    <source>
        <dbReference type="Proteomes" id="UP000045840"/>
    </source>
</evidence>
<gene>
    <name evidence="3" type="ORF">ERS008529_01950</name>
    <name evidence="4" type="ORF">ERS137968_03180</name>
</gene>